<feature type="transmembrane region" description="Helical" evidence="2">
    <location>
        <begin position="6"/>
        <end position="25"/>
    </location>
</feature>
<gene>
    <name evidence="3" type="ORF">Mgra_00001189</name>
</gene>
<keyword evidence="4" id="KW-1185">Reference proteome</keyword>
<keyword evidence="2" id="KW-0812">Transmembrane</keyword>
<evidence type="ECO:0000313" key="4">
    <source>
        <dbReference type="Proteomes" id="UP000605970"/>
    </source>
</evidence>
<sequence length="174" mass="18805">SVVSAVFICQILPIFLFISGVLTCCKRRKKRLNVISSTFSHSKDVNVSSTTPLEHLPAKTIDVNQSPVGINQKDVKSQQVNQAKIKSGGKVKISTMRSAKLNASKPLIQQKQIAISGAGSRITPVSSSSSSGSGGTKSIKLSLNKLKEQRREKFASILEEDEDFGMSKETKEGI</sequence>
<accession>A0A8T0A034</accession>
<keyword evidence="2" id="KW-1133">Transmembrane helix</keyword>
<evidence type="ECO:0000256" key="2">
    <source>
        <dbReference type="SAM" id="Phobius"/>
    </source>
</evidence>
<dbReference type="Proteomes" id="UP000605970">
    <property type="component" value="Unassembled WGS sequence"/>
</dbReference>
<feature type="region of interest" description="Disordered" evidence="1">
    <location>
        <begin position="119"/>
        <end position="143"/>
    </location>
</feature>
<organism evidence="3 4">
    <name type="scientific">Meloidogyne graminicola</name>
    <dbReference type="NCBI Taxonomy" id="189291"/>
    <lineage>
        <taxon>Eukaryota</taxon>
        <taxon>Metazoa</taxon>
        <taxon>Ecdysozoa</taxon>
        <taxon>Nematoda</taxon>
        <taxon>Chromadorea</taxon>
        <taxon>Rhabditida</taxon>
        <taxon>Tylenchina</taxon>
        <taxon>Tylenchomorpha</taxon>
        <taxon>Tylenchoidea</taxon>
        <taxon>Meloidogynidae</taxon>
        <taxon>Meloidogyninae</taxon>
        <taxon>Meloidogyne</taxon>
    </lineage>
</organism>
<dbReference type="EMBL" id="JABEBT010000006">
    <property type="protein sequence ID" value="KAF7639227.1"/>
    <property type="molecule type" value="Genomic_DNA"/>
</dbReference>
<comment type="caution">
    <text evidence="3">The sequence shown here is derived from an EMBL/GenBank/DDBJ whole genome shotgun (WGS) entry which is preliminary data.</text>
</comment>
<evidence type="ECO:0000313" key="3">
    <source>
        <dbReference type="EMBL" id="KAF7639227.1"/>
    </source>
</evidence>
<feature type="non-terminal residue" evidence="3">
    <location>
        <position position="174"/>
    </location>
</feature>
<keyword evidence="2" id="KW-0472">Membrane</keyword>
<reference evidence="3" key="1">
    <citation type="journal article" date="2020" name="Ecol. Evol.">
        <title>Genome structure and content of the rice root-knot nematode (Meloidogyne graminicola).</title>
        <authorList>
            <person name="Phan N.T."/>
            <person name="Danchin E.G.J."/>
            <person name="Klopp C."/>
            <person name="Perfus-Barbeoch L."/>
            <person name="Kozlowski D.K."/>
            <person name="Koutsovoulos G.D."/>
            <person name="Lopez-Roques C."/>
            <person name="Bouchez O."/>
            <person name="Zahm M."/>
            <person name="Besnard G."/>
            <person name="Bellafiore S."/>
        </authorList>
    </citation>
    <scope>NUCLEOTIDE SEQUENCE</scope>
    <source>
        <strain evidence="3">VN-18</strain>
    </source>
</reference>
<proteinExistence type="predicted"/>
<name>A0A8T0A034_9BILA</name>
<evidence type="ECO:0000256" key="1">
    <source>
        <dbReference type="SAM" id="MobiDB-lite"/>
    </source>
</evidence>
<protein>
    <submittedName>
        <fullName evidence="3">Uncharacterized protein</fullName>
    </submittedName>
</protein>
<dbReference type="AlphaFoldDB" id="A0A8T0A034"/>